<organism evidence="1 2">
    <name type="scientific">Sphingorhabdus buctiana</name>
    <dbReference type="NCBI Taxonomy" id="1508805"/>
    <lineage>
        <taxon>Bacteria</taxon>
        <taxon>Pseudomonadati</taxon>
        <taxon>Pseudomonadota</taxon>
        <taxon>Alphaproteobacteria</taxon>
        <taxon>Sphingomonadales</taxon>
        <taxon>Sphingomonadaceae</taxon>
        <taxon>Sphingorhabdus</taxon>
    </lineage>
</organism>
<sequence>MASPDTFDAEQHVPSLGEQMVVVSCDIAEDCAISGAELHAIERLLGGDLIQLLNA</sequence>
<dbReference type="Proteomes" id="UP001597215">
    <property type="component" value="Unassembled WGS sequence"/>
</dbReference>
<dbReference type="EMBL" id="JBHUEL010000006">
    <property type="protein sequence ID" value="MFD1766613.1"/>
    <property type="molecule type" value="Genomic_DNA"/>
</dbReference>
<protein>
    <submittedName>
        <fullName evidence="1">Uncharacterized protein</fullName>
    </submittedName>
</protein>
<accession>A0ABW4MD15</accession>
<evidence type="ECO:0000313" key="1">
    <source>
        <dbReference type="EMBL" id="MFD1766613.1"/>
    </source>
</evidence>
<gene>
    <name evidence="1" type="ORF">ACFSAG_07135</name>
</gene>
<evidence type="ECO:0000313" key="2">
    <source>
        <dbReference type="Proteomes" id="UP001597215"/>
    </source>
</evidence>
<proteinExistence type="predicted"/>
<comment type="caution">
    <text evidence="1">The sequence shown here is derived from an EMBL/GenBank/DDBJ whole genome shotgun (WGS) entry which is preliminary data.</text>
</comment>
<dbReference type="RefSeq" id="WP_381512901.1">
    <property type="nucleotide sequence ID" value="NZ_JBHUEL010000006.1"/>
</dbReference>
<reference evidence="2" key="1">
    <citation type="journal article" date="2019" name="Int. J. Syst. Evol. Microbiol.">
        <title>The Global Catalogue of Microorganisms (GCM) 10K type strain sequencing project: providing services to taxonomists for standard genome sequencing and annotation.</title>
        <authorList>
            <consortium name="The Broad Institute Genomics Platform"/>
            <consortium name="The Broad Institute Genome Sequencing Center for Infectious Disease"/>
            <person name="Wu L."/>
            <person name="Ma J."/>
        </authorList>
    </citation>
    <scope>NUCLEOTIDE SEQUENCE [LARGE SCALE GENOMIC DNA]</scope>
    <source>
        <strain evidence="2">CGMCC 1.12449</strain>
    </source>
</reference>
<keyword evidence="2" id="KW-1185">Reference proteome</keyword>
<name>A0ABW4MD15_9SPHN</name>